<dbReference type="Gene3D" id="3.30.70.1520">
    <property type="entry name" value="Heterotetrameric sarcosine oxidase"/>
    <property type="match status" value="1"/>
</dbReference>
<dbReference type="Gene3D" id="3.30.1360.120">
    <property type="entry name" value="Probable tRNA modification gtpase trme, domain 1"/>
    <property type="match status" value="1"/>
</dbReference>
<dbReference type="InterPro" id="IPR027266">
    <property type="entry name" value="TrmE/GcvT-like"/>
</dbReference>
<dbReference type="InterPro" id="IPR007375">
    <property type="entry name" value="SoxG"/>
</dbReference>
<dbReference type="AlphaFoldDB" id="A0A6L6WE84"/>
<accession>A0A6L6WE84</accession>
<organism evidence="1 2">
    <name type="scientific">Parasedimentitalea huanghaiensis</name>
    <dbReference type="NCBI Taxonomy" id="2682100"/>
    <lineage>
        <taxon>Bacteria</taxon>
        <taxon>Pseudomonadati</taxon>
        <taxon>Pseudomonadota</taxon>
        <taxon>Alphaproteobacteria</taxon>
        <taxon>Rhodobacterales</taxon>
        <taxon>Paracoccaceae</taxon>
        <taxon>Parasedimentitalea</taxon>
    </lineage>
</organism>
<proteinExistence type="predicted"/>
<evidence type="ECO:0000313" key="2">
    <source>
        <dbReference type="Proteomes" id="UP000478892"/>
    </source>
</evidence>
<name>A0A6L6WE84_9RHOB</name>
<reference evidence="1 2" key="1">
    <citation type="submission" date="2019-12" db="EMBL/GenBank/DDBJ databases">
        <authorList>
            <person name="Zhang Y.-J."/>
        </authorList>
    </citation>
    <scope>NUCLEOTIDE SEQUENCE [LARGE SCALE GENOMIC DNA]</scope>
    <source>
        <strain evidence="1 2">CY05</strain>
    </source>
</reference>
<sequence length="188" mass="19873">MSDPVSALNGAAFSGMASVAEGGLAGMITLRGDLSSAKLKDAVKSATGAAMPVSGKVELREDGGLCWMSPDELLVLVRYEEVEAKLAEINAGLKGEHALAENVSDARAVFRVSGEGAREVLAKLCPVDMSVDAFVPGQFRRTRMAQVAAAFWLDHDETFHIVCFRSVAGYVFTLLSTAAQSQSEVGVY</sequence>
<protein>
    <submittedName>
        <fullName evidence="1">Sarcosine oxidase subunit gamma</fullName>
    </submittedName>
</protein>
<dbReference type="RefSeq" id="WP_157021155.1">
    <property type="nucleotide sequence ID" value="NZ_WQLV01000001.1"/>
</dbReference>
<dbReference type="Proteomes" id="UP000478892">
    <property type="component" value="Unassembled WGS sequence"/>
</dbReference>
<evidence type="ECO:0000313" key="1">
    <source>
        <dbReference type="EMBL" id="MVO14885.1"/>
    </source>
</evidence>
<dbReference type="SUPFAM" id="SSF103025">
    <property type="entry name" value="Folate-binding domain"/>
    <property type="match status" value="1"/>
</dbReference>
<dbReference type="EMBL" id="WQLV01000001">
    <property type="protein sequence ID" value="MVO14885.1"/>
    <property type="molecule type" value="Genomic_DNA"/>
</dbReference>
<keyword evidence="2" id="KW-1185">Reference proteome</keyword>
<gene>
    <name evidence="1" type="ORF">GO984_03600</name>
</gene>
<comment type="caution">
    <text evidence="1">The sequence shown here is derived from an EMBL/GenBank/DDBJ whole genome shotgun (WGS) entry which is preliminary data.</text>
</comment>
<dbReference type="Pfam" id="PF04268">
    <property type="entry name" value="SoxG"/>
    <property type="match status" value="1"/>
</dbReference>